<evidence type="ECO:0000313" key="3">
    <source>
        <dbReference type="Proteomes" id="UP000008063"/>
    </source>
</evidence>
<name>F8PXK4_SERL3</name>
<accession>F8PXK4</accession>
<dbReference type="HOGENOM" id="CLU_2596770_0_0_1"/>
<evidence type="ECO:0000313" key="2">
    <source>
        <dbReference type="EMBL" id="EGN98617.1"/>
    </source>
</evidence>
<feature type="compositionally biased region" description="Basic and acidic residues" evidence="1">
    <location>
        <begin position="1"/>
        <end position="19"/>
    </location>
</feature>
<dbReference type="AlphaFoldDB" id="F8PXK4"/>
<dbReference type="Proteomes" id="UP000008063">
    <property type="component" value="Unassembled WGS sequence"/>
</dbReference>
<evidence type="ECO:0000256" key="1">
    <source>
        <dbReference type="SAM" id="MobiDB-lite"/>
    </source>
</evidence>
<organism evidence="3">
    <name type="scientific">Serpula lacrymans var. lacrymans (strain S7.3)</name>
    <name type="common">Dry rot fungus</name>
    <dbReference type="NCBI Taxonomy" id="936435"/>
    <lineage>
        <taxon>Eukaryota</taxon>
        <taxon>Fungi</taxon>
        <taxon>Dikarya</taxon>
        <taxon>Basidiomycota</taxon>
        <taxon>Agaricomycotina</taxon>
        <taxon>Agaricomycetes</taxon>
        <taxon>Agaricomycetidae</taxon>
        <taxon>Boletales</taxon>
        <taxon>Coniophorineae</taxon>
        <taxon>Serpulaceae</taxon>
        <taxon>Serpula</taxon>
    </lineage>
</organism>
<protein>
    <submittedName>
        <fullName evidence="2">Uncharacterized protein</fullName>
    </submittedName>
</protein>
<feature type="region of interest" description="Disordered" evidence="1">
    <location>
        <begin position="56"/>
        <end position="80"/>
    </location>
</feature>
<reference evidence="3" key="1">
    <citation type="journal article" date="2011" name="Science">
        <title>The plant cell wall-decomposing machinery underlies the functional diversity of forest fungi.</title>
        <authorList>
            <person name="Eastwood D.C."/>
            <person name="Floudas D."/>
            <person name="Binder M."/>
            <person name="Majcherczyk A."/>
            <person name="Schneider P."/>
            <person name="Aerts A."/>
            <person name="Asiegbu F.O."/>
            <person name="Baker S.E."/>
            <person name="Barry K."/>
            <person name="Bendiksby M."/>
            <person name="Blumentritt M."/>
            <person name="Coutinho P.M."/>
            <person name="Cullen D."/>
            <person name="de Vries R.P."/>
            <person name="Gathman A."/>
            <person name="Goodell B."/>
            <person name="Henrissat B."/>
            <person name="Ihrmark K."/>
            <person name="Kauserud H."/>
            <person name="Kohler A."/>
            <person name="LaButti K."/>
            <person name="Lapidus A."/>
            <person name="Lavin J.L."/>
            <person name="Lee Y.-H."/>
            <person name="Lindquist E."/>
            <person name="Lilly W."/>
            <person name="Lucas S."/>
            <person name="Morin E."/>
            <person name="Murat C."/>
            <person name="Oguiza J.A."/>
            <person name="Park J."/>
            <person name="Pisabarro A.G."/>
            <person name="Riley R."/>
            <person name="Rosling A."/>
            <person name="Salamov A."/>
            <person name="Schmidt O."/>
            <person name="Schmutz J."/>
            <person name="Skrede I."/>
            <person name="Stenlid J."/>
            <person name="Wiebenga A."/>
            <person name="Xie X."/>
            <person name="Kuees U."/>
            <person name="Hibbett D.S."/>
            <person name="Hoffmeister D."/>
            <person name="Hoegberg N."/>
            <person name="Martin F."/>
            <person name="Grigoriev I.V."/>
            <person name="Watkinson S.C."/>
        </authorList>
    </citation>
    <scope>NUCLEOTIDE SEQUENCE [LARGE SCALE GENOMIC DNA]</scope>
    <source>
        <strain evidence="3">strain S7.3</strain>
    </source>
</reference>
<feature type="region of interest" description="Disordered" evidence="1">
    <location>
        <begin position="1"/>
        <end position="30"/>
    </location>
</feature>
<dbReference type="InParanoid" id="F8PXK4"/>
<proteinExistence type="predicted"/>
<dbReference type="EMBL" id="GL945480">
    <property type="protein sequence ID" value="EGN98617.1"/>
    <property type="molecule type" value="Genomic_DNA"/>
</dbReference>
<gene>
    <name evidence="2" type="ORF">SERLA73DRAFT_181164</name>
</gene>
<keyword evidence="3" id="KW-1185">Reference proteome</keyword>
<sequence length="80" mass="8536">MEEQERYCSPRTSSDHDIGSDSDFSASATPKKSVLQCRGVCSAELVAANEYSSSEASFAAHSTQLPGTHLQTSASTHSRL</sequence>
<feature type="non-terminal residue" evidence="2">
    <location>
        <position position="80"/>
    </location>
</feature>